<protein>
    <recommendedName>
        <fullName evidence="2">beta-fructofuranosidase</fullName>
        <ecNumber evidence="2">3.2.1.26</ecNumber>
    </recommendedName>
</protein>
<dbReference type="Gene3D" id="2.115.10.20">
    <property type="entry name" value="Glycosyl hydrolase domain, family 43"/>
    <property type="match status" value="1"/>
</dbReference>
<gene>
    <name evidence="6" type="ORF">BKA15_003534</name>
</gene>
<accession>A0A7Y9I8T7</accession>
<dbReference type="SMART" id="SM00640">
    <property type="entry name" value="Glyco_32"/>
    <property type="match status" value="1"/>
</dbReference>
<dbReference type="PANTHER" id="PTHR43101:SF1">
    <property type="entry name" value="BETA-FRUCTOSIDASE"/>
    <property type="match status" value="1"/>
</dbReference>
<dbReference type="AlphaFoldDB" id="A0A7Y9I8T7"/>
<dbReference type="Pfam" id="PF00251">
    <property type="entry name" value="Glyco_hydro_32N"/>
    <property type="match status" value="1"/>
</dbReference>
<dbReference type="PROSITE" id="PS00609">
    <property type="entry name" value="GLYCOSYL_HYDROL_F32"/>
    <property type="match status" value="1"/>
</dbReference>
<evidence type="ECO:0000256" key="3">
    <source>
        <dbReference type="ARBA" id="ARBA00022801"/>
    </source>
</evidence>
<dbReference type="PANTHER" id="PTHR43101">
    <property type="entry name" value="BETA-FRUCTOSIDASE"/>
    <property type="match status" value="1"/>
</dbReference>
<dbReference type="EMBL" id="JACCBU010000001">
    <property type="protein sequence ID" value="NYE72205.1"/>
    <property type="molecule type" value="Genomic_DNA"/>
</dbReference>
<evidence type="ECO:0000256" key="1">
    <source>
        <dbReference type="ARBA" id="ARBA00009902"/>
    </source>
</evidence>
<evidence type="ECO:0000256" key="4">
    <source>
        <dbReference type="ARBA" id="ARBA00023295"/>
    </source>
</evidence>
<dbReference type="InterPro" id="IPR013148">
    <property type="entry name" value="Glyco_hydro_32_N"/>
</dbReference>
<evidence type="ECO:0000256" key="2">
    <source>
        <dbReference type="ARBA" id="ARBA00012758"/>
    </source>
</evidence>
<evidence type="ECO:0000259" key="5">
    <source>
        <dbReference type="Pfam" id="PF00251"/>
    </source>
</evidence>
<dbReference type="GO" id="GO:0004564">
    <property type="term" value="F:beta-fructofuranosidase activity"/>
    <property type="evidence" value="ECO:0007669"/>
    <property type="project" value="UniProtKB-EC"/>
</dbReference>
<reference evidence="6 7" key="1">
    <citation type="submission" date="2020-07" db="EMBL/GenBank/DDBJ databases">
        <title>Sequencing the genomes of 1000 actinobacteria strains.</title>
        <authorList>
            <person name="Klenk H.-P."/>
        </authorList>
    </citation>
    <scope>NUCLEOTIDE SEQUENCE [LARGE SCALE GENOMIC DNA]</scope>
    <source>
        <strain evidence="6 7">DSM 22083</strain>
    </source>
</reference>
<keyword evidence="4 6" id="KW-0326">Glycosidase</keyword>
<evidence type="ECO:0000313" key="6">
    <source>
        <dbReference type="EMBL" id="NYE72205.1"/>
    </source>
</evidence>
<dbReference type="RefSeq" id="WP_179752855.1">
    <property type="nucleotide sequence ID" value="NZ_JACCBU010000001.1"/>
</dbReference>
<keyword evidence="7" id="KW-1185">Reference proteome</keyword>
<comment type="caution">
    <text evidence="6">The sequence shown here is derived from an EMBL/GenBank/DDBJ whole genome shotgun (WGS) entry which is preliminary data.</text>
</comment>
<sequence length="407" mass="45024">MTDPFFPRLHPRPDRGWINDPNGLARIDDRWHVFFQWNPDSTRHERIHWGHASSADLLHWRVEPAALRPRPGRPDAYGCYTGCLVDDDGTPTAVYSAVTDRSGRSDVLLARAEATARNWRQDELPVLPMPDDPRFSDIRDPFLFEFDDHRWAIIGAGRPGGDPAVLAYRVDKLTDWIPAGTLLDHTDPVAAEVAPADIWECPNLIRVDGHWVLIISLWRAVSHPGQRELAGVRALLGDLDRDGDQLRFRPRTGGPVDTGPAFYAPQVLATQERALLWGWSWELRDADESVTAGWAGSLTHPRELAVRDGRLVSRPARELEALIGAELTGPTTPAFLVRFAGPGTLDADGAAVITVAGPAEVWVDGSVVEAYPESGTPFTTRGYPRNGWSVTGAAEVYELRLPGDRTE</sequence>
<dbReference type="GO" id="GO:0005975">
    <property type="term" value="P:carbohydrate metabolic process"/>
    <property type="evidence" value="ECO:0007669"/>
    <property type="project" value="InterPro"/>
</dbReference>
<evidence type="ECO:0000313" key="7">
    <source>
        <dbReference type="Proteomes" id="UP000569914"/>
    </source>
</evidence>
<dbReference type="InterPro" id="IPR023296">
    <property type="entry name" value="Glyco_hydro_beta-prop_sf"/>
</dbReference>
<dbReference type="InterPro" id="IPR018053">
    <property type="entry name" value="Glyco_hydro_32_AS"/>
</dbReference>
<organism evidence="6 7">
    <name type="scientific">Microlunatus parietis</name>
    <dbReference type="NCBI Taxonomy" id="682979"/>
    <lineage>
        <taxon>Bacteria</taxon>
        <taxon>Bacillati</taxon>
        <taxon>Actinomycetota</taxon>
        <taxon>Actinomycetes</taxon>
        <taxon>Propionibacteriales</taxon>
        <taxon>Propionibacteriaceae</taxon>
        <taxon>Microlunatus</taxon>
    </lineage>
</organism>
<dbReference type="Proteomes" id="UP000569914">
    <property type="component" value="Unassembled WGS sequence"/>
</dbReference>
<dbReference type="InterPro" id="IPR051214">
    <property type="entry name" value="GH32_Enzymes"/>
</dbReference>
<dbReference type="SUPFAM" id="SSF75005">
    <property type="entry name" value="Arabinanase/levansucrase/invertase"/>
    <property type="match status" value="1"/>
</dbReference>
<dbReference type="InterPro" id="IPR001362">
    <property type="entry name" value="Glyco_hydro_32"/>
</dbReference>
<proteinExistence type="inferred from homology"/>
<dbReference type="EC" id="3.2.1.26" evidence="2"/>
<dbReference type="CDD" id="cd08996">
    <property type="entry name" value="GH32_FFase"/>
    <property type="match status" value="1"/>
</dbReference>
<name>A0A7Y9I8T7_9ACTN</name>
<comment type="similarity">
    <text evidence="1">Belongs to the glycosyl hydrolase 32 family.</text>
</comment>
<keyword evidence="3 6" id="KW-0378">Hydrolase</keyword>
<feature type="domain" description="Glycosyl hydrolase family 32 N-terminal" evidence="5">
    <location>
        <begin position="10"/>
        <end position="315"/>
    </location>
</feature>